<reference evidence="7" key="2">
    <citation type="submission" date="2025-09" db="UniProtKB">
        <authorList>
            <consortium name="Ensembl"/>
        </authorList>
    </citation>
    <scope>IDENTIFICATION</scope>
</reference>
<evidence type="ECO:0000256" key="3">
    <source>
        <dbReference type="ARBA" id="ARBA00023163"/>
    </source>
</evidence>
<dbReference type="InterPro" id="IPR047571">
    <property type="entry name" value="OCA"/>
</dbReference>
<dbReference type="PANTHER" id="PTHR28376:SF1">
    <property type="entry name" value="POU DOMAIN CLASS 2-ASSOCIATING FACTOR 2"/>
    <property type="match status" value="1"/>
</dbReference>
<evidence type="ECO:0000313" key="8">
    <source>
        <dbReference type="Proteomes" id="UP000265020"/>
    </source>
</evidence>
<feature type="chain" id="PRO_5018777531" description="OCA domain-containing protein" evidence="5">
    <location>
        <begin position="29"/>
        <end position="313"/>
    </location>
</feature>
<feature type="region of interest" description="Disordered" evidence="4">
    <location>
        <begin position="275"/>
        <end position="305"/>
    </location>
</feature>
<keyword evidence="8" id="KW-1185">Reference proteome</keyword>
<dbReference type="Ensembl" id="ENSCVAT00000009272.1">
    <property type="protein sequence ID" value="ENSCVAP00000022448.1"/>
    <property type="gene ID" value="ENSCVAG00000005140.1"/>
</dbReference>
<feature type="region of interest" description="Disordered" evidence="4">
    <location>
        <begin position="171"/>
        <end position="231"/>
    </location>
</feature>
<sequence>MKICMNLCWRMNCFSICFLSVAFNLCSPEYSKRVYQGVRVKHTVKDLLAEKRSRQTNGPRYNGGSTTPPSFVQMPGSHMLPSYYSMRRPFLSDSDFCASSKQFPPDVYSSTQPSTMSSYSSLIDSYYPETFGDYRSAATFSSSGSSFLPSSAISSLLPPFSGESSHLYLRDSWDQSGPEPVSQVDGLCPDSLASVSVPPSMPSPEPPGSPSQYRSPSRGSSMGPVPSSQPYTLHSLEDVHYHPLTSSSTYPVPSSFPCPPYMSSPVSDLVSKMVTEEVGEGHSSLPAGTDAHSSWAKEDGVNPWSPYEIRRAY</sequence>
<dbReference type="Pfam" id="PF17721">
    <property type="entry name" value="POU2AF2"/>
    <property type="match status" value="1"/>
</dbReference>
<dbReference type="GO" id="GO:0005634">
    <property type="term" value="C:nucleus"/>
    <property type="evidence" value="ECO:0007669"/>
    <property type="project" value="TreeGrafter"/>
</dbReference>
<dbReference type="OMA" id="QHRSSGW"/>
<keyword evidence="3" id="KW-0804">Transcription</keyword>
<evidence type="ECO:0000313" key="7">
    <source>
        <dbReference type="Ensembl" id="ENSCVAP00000022448.1"/>
    </source>
</evidence>
<name>A0A3Q2DRV1_CYPVA</name>
<organism evidence="7 8">
    <name type="scientific">Cyprinodon variegatus</name>
    <name type="common">Sheepshead minnow</name>
    <dbReference type="NCBI Taxonomy" id="28743"/>
    <lineage>
        <taxon>Eukaryota</taxon>
        <taxon>Metazoa</taxon>
        <taxon>Chordata</taxon>
        <taxon>Craniata</taxon>
        <taxon>Vertebrata</taxon>
        <taxon>Euteleostomi</taxon>
        <taxon>Actinopterygii</taxon>
        <taxon>Neopterygii</taxon>
        <taxon>Teleostei</taxon>
        <taxon>Neoteleostei</taxon>
        <taxon>Acanthomorphata</taxon>
        <taxon>Ovalentaria</taxon>
        <taxon>Atherinomorphae</taxon>
        <taxon>Cyprinodontiformes</taxon>
        <taxon>Cyprinodontidae</taxon>
        <taxon>Cyprinodon</taxon>
    </lineage>
</organism>
<feature type="compositionally biased region" description="Polar residues" evidence="4">
    <location>
        <begin position="212"/>
        <end position="231"/>
    </location>
</feature>
<evidence type="ECO:0000256" key="4">
    <source>
        <dbReference type="SAM" id="MobiDB-lite"/>
    </source>
</evidence>
<dbReference type="GO" id="GO:0003713">
    <property type="term" value="F:transcription coactivator activity"/>
    <property type="evidence" value="ECO:0007669"/>
    <property type="project" value="TreeGrafter"/>
</dbReference>
<feature type="compositionally biased region" description="Pro residues" evidence="4">
    <location>
        <begin position="199"/>
        <end position="209"/>
    </location>
</feature>
<protein>
    <recommendedName>
        <fullName evidence="6">OCA domain-containing protein</fullName>
    </recommendedName>
</protein>
<feature type="region of interest" description="Disordered" evidence="4">
    <location>
        <begin position="49"/>
        <end position="68"/>
    </location>
</feature>
<evidence type="ECO:0000259" key="6">
    <source>
        <dbReference type="PROSITE" id="PS52003"/>
    </source>
</evidence>
<reference evidence="7" key="1">
    <citation type="submission" date="2025-08" db="UniProtKB">
        <authorList>
            <consortium name="Ensembl"/>
        </authorList>
    </citation>
    <scope>IDENTIFICATION</scope>
</reference>
<dbReference type="Proteomes" id="UP000265020">
    <property type="component" value="Unassembled WGS sequence"/>
</dbReference>
<feature type="signal peptide" evidence="5">
    <location>
        <begin position="1"/>
        <end position="28"/>
    </location>
</feature>
<evidence type="ECO:0000256" key="5">
    <source>
        <dbReference type="SAM" id="SignalP"/>
    </source>
</evidence>
<dbReference type="GO" id="GO:0070974">
    <property type="term" value="F:POU domain binding"/>
    <property type="evidence" value="ECO:0007669"/>
    <property type="project" value="InterPro"/>
</dbReference>
<accession>A0A3Q2DRV1</accession>
<feature type="domain" description="OCA" evidence="6">
    <location>
        <begin position="32"/>
        <end position="54"/>
    </location>
</feature>
<dbReference type="GeneTree" id="ENSGT00940000167856"/>
<proteinExistence type="predicted"/>
<dbReference type="InterPro" id="IPR037655">
    <property type="entry name" value="POU2AF2"/>
</dbReference>
<dbReference type="AlphaFoldDB" id="A0A3Q2DRV1"/>
<evidence type="ECO:0000256" key="1">
    <source>
        <dbReference type="ARBA" id="ARBA00023015"/>
    </source>
</evidence>
<evidence type="ECO:0000256" key="2">
    <source>
        <dbReference type="ARBA" id="ARBA00023159"/>
    </source>
</evidence>
<dbReference type="PANTHER" id="PTHR28376">
    <property type="entry name" value="RGD1562914"/>
    <property type="match status" value="1"/>
</dbReference>
<keyword evidence="2" id="KW-0010">Activator</keyword>
<feature type="compositionally biased region" description="Polar residues" evidence="4">
    <location>
        <begin position="55"/>
        <end position="68"/>
    </location>
</feature>
<dbReference type="PROSITE" id="PS52003">
    <property type="entry name" value="OCA"/>
    <property type="match status" value="1"/>
</dbReference>
<keyword evidence="1" id="KW-0805">Transcription regulation</keyword>
<dbReference type="GO" id="GO:0043565">
    <property type="term" value="F:sequence-specific DNA binding"/>
    <property type="evidence" value="ECO:0007669"/>
    <property type="project" value="TreeGrafter"/>
</dbReference>
<keyword evidence="5" id="KW-0732">Signal</keyword>